<gene>
    <name evidence="4" type="primary">LOC120278789</name>
</gene>
<accession>A0AB40CSF7</accession>
<dbReference type="GeneID" id="120278789"/>
<dbReference type="Proteomes" id="UP001515500">
    <property type="component" value="Chromosome 16"/>
</dbReference>
<evidence type="ECO:0000256" key="2">
    <source>
        <dbReference type="SAM" id="MobiDB-lite"/>
    </source>
</evidence>
<organism evidence="3 4">
    <name type="scientific">Dioscorea cayennensis subsp. rotundata</name>
    <name type="common">White Guinea yam</name>
    <name type="synonym">Dioscorea rotundata</name>
    <dbReference type="NCBI Taxonomy" id="55577"/>
    <lineage>
        <taxon>Eukaryota</taxon>
        <taxon>Viridiplantae</taxon>
        <taxon>Streptophyta</taxon>
        <taxon>Embryophyta</taxon>
        <taxon>Tracheophyta</taxon>
        <taxon>Spermatophyta</taxon>
        <taxon>Magnoliopsida</taxon>
        <taxon>Liliopsida</taxon>
        <taxon>Dioscoreales</taxon>
        <taxon>Dioscoreaceae</taxon>
        <taxon>Dioscorea</taxon>
    </lineage>
</organism>
<feature type="coiled-coil region" evidence="1">
    <location>
        <begin position="133"/>
        <end position="233"/>
    </location>
</feature>
<protein>
    <submittedName>
        <fullName evidence="4">Protein MICROTUBULE BINDING PROTEIN 2C-like</fullName>
    </submittedName>
</protein>
<proteinExistence type="predicted"/>
<dbReference type="PANTHER" id="PTHR35502:SF2">
    <property type="entry name" value="PROTEIN MICROTUBULE BINDING PROTEIN 2C"/>
    <property type="match status" value="1"/>
</dbReference>
<keyword evidence="3" id="KW-1185">Reference proteome</keyword>
<evidence type="ECO:0000313" key="3">
    <source>
        <dbReference type="Proteomes" id="UP001515500"/>
    </source>
</evidence>
<reference evidence="4" key="1">
    <citation type="submission" date="2025-08" db="UniProtKB">
        <authorList>
            <consortium name="RefSeq"/>
        </authorList>
    </citation>
    <scope>IDENTIFICATION</scope>
</reference>
<keyword evidence="1" id="KW-0175">Coiled coil</keyword>
<dbReference type="AlphaFoldDB" id="A0AB40CSF7"/>
<dbReference type="SUPFAM" id="SSF57997">
    <property type="entry name" value="Tropomyosin"/>
    <property type="match status" value="1"/>
</dbReference>
<evidence type="ECO:0000256" key="1">
    <source>
        <dbReference type="SAM" id="Coils"/>
    </source>
</evidence>
<dbReference type="Gene3D" id="1.10.287.1490">
    <property type="match status" value="1"/>
</dbReference>
<name>A0AB40CSF7_DIOCR</name>
<evidence type="ECO:0000313" key="4">
    <source>
        <dbReference type="RefSeq" id="XP_039141455.1"/>
    </source>
</evidence>
<dbReference type="InterPro" id="IPR040289">
    <property type="entry name" value="MBP2C"/>
</dbReference>
<dbReference type="PANTHER" id="PTHR35502">
    <property type="entry name" value="PROTEIN MICROTUBULE BINDING PROTEIN 2C"/>
    <property type="match status" value="1"/>
</dbReference>
<sequence>MPERSQRRRGLADPAGTGVASLPASSSSENPGNGADVDRVLFKNLVEMVPLVESLMGRRSTSSFTRRASMVYTPAPSHPPKVDTKGRKTAQSVYTKRKADLAGSALKKLANDGDGGADDFTIFSSNQPVAEVLQKEREDVTMLREQLDDLERKILEKDQALKSAEDSLNQMKAASMQLEELKRQVTEKDSLIKSSNSQLSNAQIKLAEKQAALEKLELEAKASNAKVEELQADLDCMDFEIRAHMQLFEELSKCDSDADSDGITTFHQVDRLPHMDDLDLDLDEDTIEQMEEARLAYAAALAAAKEDPGEESLISLAEARIKLQAFVL</sequence>
<dbReference type="GO" id="GO:0010497">
    <property type="term" value="P:plasmodesmata-mediated intercellular transport"/>
    <property type="evidence" value="ECO:0007669"/>
    <property type="project" value="InterPro"/>
</dbReference>
<feature type="region of interest" description="Disordered" evidence="2">
    <location>
        <begin position="1"/>
        <end position="36"/>
    </location>
</feature>
<dbReference type="GO" id="GO:0008017">
    <property type="term" value="F:microtubule binding"/>
    <property type="evidence" value="ECO:0007669"/>
    <property type="project" value="InterPro"/>
</dbReference>
<dbReference type="RefSeq" id="XP_039141455.1">
    <property type="nucleotide sequence ID" value="XM_039285521.1"/>
</dbReference>